<evidence type="ECO:0000313" key="3">
    <source>
        <dbReference type="Proteomes" id="UP000241771"/>
    </source>
</evidence>
<dbReference type="RefSeq" id="WP_107272230.1">
    <property type="nucleotide sequence ID" value="NZ_PYMA01000011.1"/>
</dbReference>
<sequence>MNNQSFNKQQGIATIYVAMSLVGLFGIIFWATEGTRYIQKQNRLADATEAAVLALSSANAPGHYQDENNSIGYQPTATEVELTQSYIQHYVRHTQAIPELTITRFDGKEITNEVDLHELGRPTEYYQYAVEAKTEHLSWFHSDIVPSFDQTQLVANRARSKSYIEYLGDRSIDLVFVSDFSGSMNDPKSKIRDLKQAIETLSYEVLESNSYLPPEQHNRIGFVPFNIRVQEYSNNKLLCTSQTRYKNRRHFNGFEYESINWSRWIGKSLDSIEQCSRGQNYSCPQGNGKYRQEARTVYDAISTARKEASNKASDLPDPYAYIDMEETVHDLFSNKISTMPNLQFTANYSNRAPFTNGMCQGNFYTIGLTSSANGMNPVQTMRPKGGTAVYNGIIRGAQVLNSGRPISPSEEEEEAYRKRVKMMLILTDGEEDPFEDTFDDLVGIGMCEAIRNKFSDSEVPMYIGVLGIQFKPDAQSGYKQCVINPDDDIIDINNTAEILEEIKNLIQNGTQAESISRLEYRHSPIGK</sequence>
<organism evidence="2 3">
    <name type="scientific">Photobacterium sanctipauli</name>
    <dbReference type="NCBI Taxonomy" id="1342794"/>
    <lineage>
        <taxon>Bacteria</taxon>
        <taxon>Pseudomonadati</taxon>
        <taxon>Pseudomonadota</taxon>
        <taxon>Gammaproteobacteria</taxon>
        <taxon>Vibrionales</taxon>
        <taxon>Vibrionaceae</taxon>
        <taxon>Photobacterium</taxon>
    </lineage>
</organism>
<keyword evidence="1" id="KW-0812">Transmembrane</keyword>
<reference evidence="2 3" key="1">
    <citation type="submission" date="2018-01" db="EMBL/GenBank/DDBJ databases">
        <title>Whole genome sequencing of Histamine producing bacteria.</title>
        <authorList>
            <person name="Butler K."/>
        </authorList>
    </citation>
    <scope>NUCLEOTIDE SEQUENCE [LARGE SCALE GENOMIC DNA]</scope>
    <source>
        <strain evidence="2 3">DSM 100436</strain>
    </source>
</reference>
<dbReference type="EMBL" id="PYMA01000011">
    <property type="protein sequence ID" value="PSW18335.1"/>
    <property type="molecule type" value="Genomic_DNA"/>
</dbReference>
<feature type="transmembrane region" description="Helical" evidence="1">
    <location>
        <begin position="12"/>
        <end position="31"/>
    </location>
</feature>
<proteinExistence type="predicted"/>
<gene>
    <name evidence="2" type="ORF">C9I98_16675</name>
</gene>
<evidence type="ECO:0000313" key="2">
    <source>
        <dbReference type="EMBL" id="PSW18335.1"/>
    </source>
</evidence>
<dbReference type="InterPro" id="IPR036465">
    <property type="entry name" value="vWFA_dom_sf"/>
</dbReference>
<keyword evidence="3" id="KW-1185">Reference proteome</keyword>
<dbReference type="SUPFAM" id="SSF53300">
    <property type="entry name" value="vWA-like"/>
    <property type="match status" value="1"/>
</dbReference>
<name>A0A2T3NPY0_9GAMM</name>
<dbReference type="Proteomes" id="UP000241771">
    <property type="component" value="Unassembled WGS sequence"/>
</dbReference>
<dbReference type="AlphaFoldDB" id="A0A2T3NPY0"/>
<protein>
    <submittedName>
        <fullName evidence="2">Pilus assembly protein</fullName>
    </submittedName>
</protein>
<dbReference type="Gene3D" id="3.40.50.410">
    <property type="entry name" value="von Willebrand factor, type A domain"/>
    <property type="match status" value="1"/>
</dbReference>
<keyword evidence="1" id="KW-1133">Transmembrane helix</keyword>
<keyword evidence="1" id="KW-0472">Membrane</keyword>
<comment type="caution">
    <text evidence="2">The sequence shown here is derived from an EMBL/GenBank/DDBJ whole genome shotgun (WGS) entry which is preliminary data.</text>
</comment>
<accession>A0A2T3NPY0</accession>
<evidence type="ECO:0000256" key="1">
    <source>
        <dbReference type="SAM" id="Phobius"/>
    </source>
</evidence>